<dbReference type="Gene3D" id="3.40.50.790">
    <property type="match status" value="1"/>
</dbReference>
<evidence type="ECO:0000313" key="3">
    <source>
        <dbReference type="Proteomes" id="UP000319257"/>
    </source>
</evidence>
<reference evidence="2 3" key="1">
    <citation type="submission" date="2019-06" db="EMBL/GenBank/DDBJ databases">
        <title>Draft genome sequence of the filamentous fungus Phialemoniopsis curvata isolated from diesel fuel.</title>
        <authorList>
            <person name="Varaljay V.A."/>
            <person name="Lyon W.J."/>
            <person name="Crouch A.L."/>
            <person name="Drake C.E."/>
            <person name="Hollomon J.M."/>
            <person name="Nadeau L.J."/>
            <person name="Nunn H.S."/>
            <person name="Stevenson B.S."/>
            <person name="Bojanowski C.L."/>
            <person name="Crookes-Goodson W.J."/>
        </authorList>
    </citation>
    <scope>NUCLEOTIDE SEQUENCE [LARGE SCALE GENOMIC DNA]</scope>
    <source>
        <strain evidence="2 3">D216</strain>
    </source>
</reference>
<organism evidence="2 3">
    <name type="scientific">Thyridium curvatum</name>
    <dbReference type="NCBI Taxonomy" id="1093900"/>
    <lineage>
        <taxon>Eukaryota</taxon>
        <taxon>Fungi</taxon>
        <taxon>Dikarya</taxon>
        <taxon>Ascomycota</taxon>
        <taxon>Pezizomycotina</taxon>
        <taxon>Sordariomycetes</taxon>
        <taxon>Sordariomycetidae</taxon>
        <taxon>Thyridiales</taxon>
        <taxon>Thyridiaceae</taxon>
        <taxon>Thyridium</taxon>
    </lineage>
</organism>
<dbReference type="RefSeq" id="XP_030990246.1">
    <property type="nucleotide sequence ID" value="XM_031132594.1"/>
</dbReference>
<dbReference type="InParanoid" id="A0A507AFW6"/>
<evidence type="ECO:0000313" key="2">
    <source>
        <dbReference type="EMBL" id="TPX08535.1"/>
    </source>
</evidence>
<dbReference type="OrthoDB" id="10251727at2759"/>
<dbReference type="Pfam" id="PF00687">
    <property type="entry name" value="Ribosomal_L1"/>
    <property type="match status" value="1"/>
</dbReference>
<keyword evidence="3" id="KW-1185">Reference proteome</keyword>
<dbReference type="InterPro" id="IPR023674">
    <property type="entry name" value="Ribosomal_uL1-like"/>
</dbReference>
<dbReference type="FunCoup" id="A0A507AFW6">
    <property type="interactions" value="317"/>
</dbReference>
<dbReference type="InterPro" id="IPR016095">
    <property type="entry name" value="Ribosomal_uL1_3-a/b-sand"/>
</dbReference>
<evidence type="ECO:0008006" key="4">
    <source>
        <dbReference type="Google" id="ProtNLM"/>
    </source>
</evidence>
<sequence>MAGPTAVTRSKTVTPSLVDPDQSLKASKALLAHIKKSAKESAVAPGKKNLLEDADEEGAGADTPIFVTLTTKRHIRDSSRLQPNKIVLPHALNTDPETTICVITADPQRHYKNLVASDAFPEELRKRITRVIDLTHLKAKFNQYEAQRKLRGDHDIFVADDRIINRLPKVLGKVFYKSTIKRPIPAVFQKSRQKVDGKRVKRDKAKAGDDVNSRPAAEVAAEIEKAVGAALVNLSPSTNTAVVVGYAGWKPEHLSANVEALVQQLVDKLVPSKWDNVKSVFIKSPHSTALPVWQTDSLWLEGKDVVEDGSEAARAIEDKKEKANVGKKRKSIEAAGPGEGKEEDEEKPSRPAKKSKKAAAAAAAESNDDKLDKSIAERKAKLKKQKSAAKKAMDA</sequence>
<feature type="compositionally biased region" description="Basic and acidic residues" evidence="1">
    <location>
        <begin position="367"/>
        <end position="379"/>
    </location>
</feature>
<protein>
    <recommendedName>
        <fullName evidence="4">Ribosomal protein L1</fullName>
    </recommendedName>
</protein>
<dbReference type="SUPFAM" id="SSF56808">
    <property type="entry name" value="Ribosomal protein L1"/>
    <property type="match status" value="1"/>
</dbReference>
<dbReference type="Proteomes" id="UP000319257">
    <property type="component" value="Unassembled WGS sequence"/>
</dbReference>
<proteinExistence type="predicted"/>
<feature type="region of interest" description="Disordered" evidence="1">
    <location>
        <begin position="317"/>
        <end position="395"/>
    </location>
</feature>
<evidence type="ECO:0000256" key="1">
    <source>
        <dbReference type="SAM" id="MobiDB-lite"/>
    </source>
</evidence>
<dbReference type="CDD" id="cd00403">
    <property type="entry name" value="Ribosomal_L1"/>
    <property type="match status" value="1"/>
</dbReference>
<accession>A0A507AFW6</accession>
<dbReference type="EMBL" id="SKBQ01000077">
    <property type="protein sequence ID" value="TPX08535.1"/>
    <property type="molecule type" value="Genomic_DNA"/>
</dbReference>
<dbReference type="AlphaFoldDB" id="A0A507AFW6"/>
<gene>
    <name evidence="2" type="ORF">E0L32_010022</name>
</gene>
<dbReference type="InterPro" id="IPR028364">
    <property type="entry name" value="Ribosomal_uL1/biogenesis"/>
</dbReference>
<name>A0A507AFW6_9PEZI</name>
<dbReference type="STRING" id="1093900.A0A507AFW6"/>
<feature type="compositionally biased region" description="Basic residues" evidence="1">
    <location>
        <begin position="380"/>
        <end position="389"/>
    </location>
</feature>
<dbReference type="GeneID" id="41977469"/>
<comment type="caution">
    <text evidence="2">The sequence shown here is derived from an EMBL/GenBank/DDBJ whole genome shotgun (WGS) entry which is preliminary data.</text>
</comment>